<feature type="transmembrane region" description="Helical" evidence="1">
    <location>
        <begin position="274"/>
        <end position="296"/>
    </location>
</feature>
<feature type="transmembrane region" description="Helical" evidence="1">
    <location>
        <begin position="6"/>
        <end position="24"/>
    </location>
</feature>
<keyword evidence="4" id="KW-1185">Reference proteome</keyword>
<feature type="transmembrane region" description="Helical" evidence="1">
    <location>
        <begin position="67"/>
        <end position="88"/>
    </location>
</feature>
<sequence>MSLNLDVFQTMALATIVFYFGDYVKRKIKILERYCIPSAVVGGMIFSVIVLILNLTNILKINLDTSLQSILMTIFFTSIGYTASLKVLKTGGKKVLVFLGLSVGLVIAQDIIGVIIAKFFGINPLLGLATGSIPLVGGHGTAGSFGPLLEEVGVSAATTVSFASATFGLIMGSILGGFIAESLIEKNKIDTSIYKIDKNHEVNNENNNSTNINYNSIIKALSLIFITMGIGSIITIFIQSIGLTFPSYIGSMITAAVIKNIMDFKNHKIEDESIEVIGNISLVFYLSLALMGLKLWELFDLALPMIVMLIIQTIIMFIFGYFIVFKIMGKNYEAAVFSSAMCGFGMGSTANSIANMDALTSKYGFIKTPYIVVPIVGGLFIDFINSGVITLFINMFK</sequence>
<dbReference type="PANTHER" id="PTHR36178">
    <property type="entry name" value="SLR0625 PROTEIN"/>
    <property type="match status" value="1"/>
</dbReference>
<dbReference type="HAMAP" id="MF_02062">
    <property type="entry name" value="GltS"/>
    <property type="match status" value="1"/>
</dbReference>
<dbReference type="InterPro" id="IPR004445">
    <property type="entry name" value="GltS"/>
</dbReference>
<comment type="similarity">
    <text evidence="1">Belongs to the glutamate:Na(+) symporter (ESS) (TC 2.A.27) family.</text>
</comment>
<dbReference type="EMBL" id="JACSQZ010000054">
    <property type="protein sequence ID" value="MBD7915989.1"/>
    <property type="molecule type" value="Genomic_DNA"/>
</dbReference>
<keyword evidence="1" id="KW-0915">Sodium</keyword>
<protein>
    <recommendedName>
        <fullName evidence="1 2">Sodium/glutamate symporter</fullName>
    </recommendedName>
</protein>
<keyword evidence="1" id="KW-0739">Sodium transport</keyword>
<accession>A0ABR8Q6G4</accession>
<keyword evidence="1" id="KW-0813">Transport</keyword>
<evidence type="ECO:0000256" key="1">
    <source>
        <dbReference type="HAMAP-Rule" id="MF_02062"/>
    </source>
</evidence>
<dbReference type="PANTHER" id="PTHR36178:SF1">
    <property type="entry name" value="SODIUM_GLUTAMATE SYMPORTER"/>
    <property type="match status" value="1"/>
</dbReference>
<gene>
    <name evidence="3" type="primary">gltS</name>
    <name evidence="3" type="ORF">H9660_12615</name>
</gene>
<dbReference type="RefSeq" id="WP_191750739.1">
    <property type="nucleotide sequence ID" value="NZ_JACSQZ010000054.1"/>
</dbReference>
<feature type="transmembrane region" description="Helical" evidence="1">
    <location>
        <begin position="332"/>
        <end position="350"/>
    </location>
</feature>
<keyword evidence="1" id="KW-1133">Transmembrane helix</keyword>
<feature type="transmembrane region" description="Helical" evidence="1">
    <location>
        <begin position="95"/>
        <end position="120"/>
    </location>
</feature>
<keyword evidence="1" id="KW-0769">Symport</keyword>
<feature type="transmembrane region" description="Helical" evidence="1">
    <location>
        <begin position="154"/>
        <end position="180"/>
    </location>
</feature>
<evidence type="ECO:0000313" key="3">
    <source>
        <dbReference type="EMBL" id="MBD7915989.1"/>
    </source>
</evidence>
<feature type="transmembrane region" description="Helical" evidence="1">
    <location>
        <begin position="36"/>
        <end position="55"/>
    </location>
</feature>
<feature type="transmembrane region" description="Helical" evidence="1">
    <location>
        <begin position="370"/>
        <end position="393"/>
    </location>
</feature>
<keyword evidence="1" id="KW-0812">Transmembrane</keyword>
<feature type="transmembrane region" description="Helical" evidence="1">
    <location>
        <begin position="220"/>
        <end position="239"/>
    </location>
</feature>
<feature type="transmembrane region" description="Helical" evidence="1">
    <location>
        <begin position="245"/>
        <end position="262"/>
    </location>
</feature>
<dbReference type="Pfam" id="PF03616">
    <property type="entry name" value="Glt_symporter"/>
    <property type="match status" value="1"/>
</dbReference>
<organism evidence="3 4">
    <name type="scientific">Clostridium gallinarum</name>
    <dbReference type="NCBI Taxonomy" id="2762246"/>
    <lineage>
        <taxon>Bacteria</taxon>
        <taxon>Bacillati</taxon>
        <taxon>Bacillota</taxon>
        <taxon>Clostridia</taxon>
        <taxon>Eubacteriales</taxon>
        <taxon>Clostridiaceae</taxon>
        <taxon>Clostridium</taxon>
    </lineage>
</organism>
<keyword evidence="1" id="KW-0029">Amino-acid transport</keyword>
<dbReference type="NCBIfam" id="TIGR00210">
    <property type="entry name" value="gltS"/>
    <property type="match status" value="1"/>
</dbReference>
<comment type="subcellular location">
    <subcellularLocation>
        <location evidence="1">Cell membrane</location>
        <topology evidence="1">Multi-pass membrane protein</topology>
    </subcellularLocation>
</comment>
<evidence type="ECO:0000256" key="2">
    <source>
        <dbReference type="NCBIfam" id="TIGR00210"/>
    </source>
</evidence>
<keyword evidence="1" id="KW-0406">Ion transport</keyword>
<evidence type="ECO:0000313" key="4">
    <source>
        <dbReference type="Proteomes" id="UP000640335"/>
    </source>
</evidence>
<dbReference type="Proteomes" id="UP000640335">
    <property type="component" value="Unassembled WGS sequence"/>
</dbReference>
<reference evidence="3 4" key="1">
    <citation type="submission" date="2020-08" db="EMBL/GenBank/DDBJ databases">
        <title>A Genomic Blueprint of the Chicken Gut Microbiome.</title>
        <authorList>
            <person name="Gilroy R."/>
            <person name="Ravi A."/>
            <person name="Getino M."/>
            <person name="Pursley I."/>
            <person name="Horton D.L."/>
            <person name="Alikhan N.-F."/>
            <person name="Baker D."/>
            <person name="Gharbi K."/>
            <person name="Hall N."/>
            <person name="Watson M."/>
            <person name="Adriaenssens E.M."/>
            <person name="Foster-Nyarko E."/>
            <person name="Jarju S."/>
            <person name="Secka A."/>
            <person name="Antonio M."/>
            <person name="Oren A."/>
            <person name="Chaudhuri R."/>
            <person name="La Ragione R.M."/>
            <person name="Hildebrand F."/>
            <person name="Pallen M.J."/>
        </authorList>
    </citation>
    <scope>NUCLEOTIDE SEQUENCE [LARGE SCALE GENOMIC DNA]</scope>
    <source>
        <strain evidence="3 4">Sa3CUN1</strain>
    </source>
</reference>
<comment type="caution">
    <text evidence="3">The sequence shown here is derived from an EMBL/GenBank/DDBJ whole genome shotgun (WGS) entry which is preliminary data.</text>
</comment>
<name>A0ABR8Q6G4_9CLOT</name>
<feature type="transmembrane region" description="Helical" evidence="1">
    <location>
        <begin position="302"/>
        <end position="325"/>
    </location>
</feature>
<keyword evidence="1" id="KW-1003">Cell membrane</keyword>
<proteinExistence type="inferred from homology"/>
<comment type="function">
    <text evidence="1">Catalyzes the sodium-dependent transport of glutamate.</text>
</comment>
<keyword evidence="1" id="KW-0472">Membrane</keyword>